<dbReference type="EMBL" id="FTOJ01000001">
    <property type="protein sequence ID" value="SIS62919.1"/>
    <property type="molecule type" value="Genomic_DNA"/>
</dbReference>
<protein>
    <submittedName>
        <fullName evidence="3">Uncharacterized protein</fullName>
    </submittedName>
</protein>
<name>A0A1N7KMS0_9FLAO</name>
<dbReference type="OrthoDB" id="1264423at2"/>
<dbReference type="Proteomes" id="UP000238314">
    <property type="component" value="Unassembled WGS sequence"/>
</dbReference>
<reference evidence="2 5" key="1">
    <citation type="submission" date="2016-11" db="EMBL/GenBank/DDBJ databases">
        <title>Whole genomes of Flavobacteriaceae.</title>
        <authorList>
            <person name="Stine C."/>
            <person name="Li C."/>
            <person name="Tadesse D."/>
        </authorList>
    </citation>
    <scope>NUCLEOTIDE SEQUENCE [LARGE SCALE GENOMIC DNA]</scope>
    <source>
        <strain evidence="2 5">DSM 21068</strain>
    </source>
</reference>
<feature type="transmembrane region" description="Helical" evidence="1">
    <location>
        <begin position="39"/>
        <end position="59"/>
    </location>
</feature>
<evidence type="ECO:0000313" key="4">
    <source>
        <dbReference type="Proteomes" id="UP000186246"/>
    </source>
</evidence>
<evidence type="ECO:0000313" key="3">
    <source>
        <dbReference type="EMBL" id="SIS62919.1"/>
    </source>
</evidence>
<reference evidence="4" key="2">
    <citation type="submission" date="2017-01" db="EMBL/GenBank/DDBJ databases">
        <authorList>
            <person name="Varghese N."/>
            <person name="Submissions S."/>
        </authorList>
    </citation>
    <scope>NUCLEOTIDE SEQUENCE [LARGE SCALE GENOMIC DNA]</scope>
    <source>
        <strain evidence="4">DSM 21068</strain>
    </source>
</reference>
<proteinExistence type="predicted"/>
<evidence type="ECO:0000256" key="1">
    <source>
        <dbReference type="SAM" id="Phobius"/>
    </source>
</evidence>
<dbReference type="AlphaFoldDB" id="A0A1N7KMS0"/>
<keyword evidence="1" id="KW-0812">Transmembrane</keyword>
<sequence length="74" mass="8683">MTQKNIISSLVMALFSAIFVGGIFYLTDNRFSASDEDKMFSWGFVLIYFVGMFIAHLFMNQMMQFFKNLFVKKK</sequence>
<dbReference type="EMBL" id="MUGO01000021">
    <property type="protein sequence ID" value="PQA90983.1"/>
    <property type="molecule type" value="Genomic_DNA"/>
</dbReference>
<evidence type="ECO:0000313" key="2">
    <source>
        <dbReference type="EMBL" id="PQA90983.1"/>
    </source>
</evidence>
<gene>
    <name evidence="2" type="ORF">B0A70_13155</name>
    <name evidence="3" type="ORF">SAMN05421796_101690</name>
</gene>
<dbReference type="STRING" id="551459.SAMN05421796_101690"/>
<dbReference type="Proteomes" id="UP000186246">
    <property type="component" value="Unassembled WGS sequence"/>
</dbReference>
<organism evidence="3 4">
    <name type="scientific">Chryseobacterium piscicola</name>
    <dbReference type="NCBI Taxonomy" id="551459"/>
    <lineage>
        <taxon>Bacteria</taxon>
        <taxon>Pseudomonadati</taxon>
        <taxon>Bacteroidota</taxon>
        <taxon>Flavobacteriia</taxon>
        <taxon>Flavobacteriales</taxon>
        <taxon>Weeksellaceae</taxon>
        <taxon>Chryseobacterium group</taxon>
        <taxon>Chryseobacterium</taxon>
    </lineage>
</organism>
<keyword evidence="5" id="KW-1185">Reference proteome</keyword>
<dbReference type="RefSeq" id="WP_076449771.1">
    <property type="nucleotide sequence ID" value="NZ_FTOJ01000001.1"/>
</dbReference>
<feature type="transmembrane region" description="Helical" evidence="1">
    <location>
        <begin position="7"/>
        <end position="27"/>
    </location>
</feature>
<accession>A0A1N7KMS0</accession>
<keyword evidence="1" id="KW-1133">Transmembrane helix</keyword>
<keyword evidence="1" id="KW-0472">Membrane</keyword>
<reference evidence="3" key="3">
    <citation type="submission" date="2017-01" db="EMBL/GenBank/DDBJ databases">
        <authorList>
            <person name="Mah S.A."/>
            <person name="Swanson W.J."/>
            <person name="Moy G.W."/>
            <person name="Vacquier V.D."/>
        </authorList>
    </citation>
    <scope>NUCLEOTIDE SEQUENCE [LARGE SCALE GENOMIC DNA]</scope>
    <source>
        <strain evidence="3">DSM 21068</strain>
    </source>
</reference>
<evidence type="ECO:0000313" key="5">
    <source>
        <dbReference type="Proteomes" id="UP000238314"/>
    </source>
</evidence>